<dbReference type="AlphaFoldDB" id="A0AAW5EAL8"/>
<evidence type="ECO:0008006" key="3">
    <source>
        <dbReference type="Google" id="ProtNLM"/>
    </source>
</evidence>
<organism evidence="1 2">
    <name type="scientific">Campylobacter jejuni</name>
    <dbReference type="NCBI Taxonomy" id="197"/>
    <lineage>
        <taxon>Bacteria</taxon>
        <taxon>Pseudomonadati</taxon>
        <taxon>Campylobacterota</taxon>
        <taxon>Epsilonproteobacteria</taxon>
        <taxon>Campylobacterales</taxon>
        <taxon>Campylobacteraceae</taxon>
        <taxon>Campylobacter</taxon>
    </lineage>
</organism>
<dbReference type="Gene3D" id="3.40.190.10">
    <property type="entry name" value="Periplasmic binding protein-like II"/>
    <property type="match status" value="1"/>
</dbReference>
<gene>
    <name evidence="1" type="ORF">LZC39_00375</name>
</gene>
<comment type="caution">
    <text evidence="1">The sequence shown here is derived from an EMBL/GenBank/DDBJ whole genome shotgun (WGS) entry which is preliminary data.</text>
</comment>
<dbReference type="EMBL" id="JAJUOL010000001">
    <property type="protein sequence ID" value="MCH3850597.1"/>
    <property type="molecule type" value="Genomic_DNA"/>
</dbReference>
<evidence type="ECO:0000313" key="1">
    <source>
        <dbReference type="EMBL" id="MCH3850597.1"/>
    </source>
</evidence>
<dbReference type="Proteomes" id="UP001199644">
    <property type="component" value="Unassembled WGS sequence"/>
</dbReference>
<proteinExistence type="predicted"/>
<name>A0AAW5EAL8_CAMJU</name>
<dbReference type="SUPFAM" id="SSF53850">
    <property type="entry name" value="Periplasmic binding protein-like II"/>
    <property type="match status" value="1"/>
</dbReference>
<sequence>MLTNDKNKEAALKYIHFVTGEANAYVPQYTGYMTSNLLANAKLKDFYNKNPNYTIAPSQIELMGNWPSFPGDNALKATNTLWNYAEKLLMGTSTNYEEIAKQAQEEINALLP</sequence>
<evidence type="ECO:0000313" key="2">
    <source>
        <dbReference type="Proteomes" id="UP001199644"/>
    </source>
</evidence>
<accession>A0AAW5EAL8</accession>
<dbReference type="RefSeq" id="WP_233482185.1">
    <property type="nucleotide sequence ID" value="NZ_JAJUMH010000007.1"/>
</dbReference>
<reference evidence="1" key="1">
    <citation type="submission" date="2021-12" db="EMBL/GenBank/DDBJ databases">
        <title>Prevalence of phenicol resistance gene fexA in Campylobacter isolated from poultry supply chain.</title>
        <authorList>
            <person name="Tang B."/>
            <person name="Zheng X."/>
            <person name="Lin J."/>
            <person name="Lin R."/>
            <person name="Yang H."/>
            <person name="Shen Z."/>
            <person name="Xia F."/>
        </authorList>
    </citation>
    <scope>NUCLEOTIDE SEQUENCE</scope>
    <source>
        <strain evidence="1">CJHN2011004</strain>
    </source>
</reference>
<protein>
    <recommendedName>
        <fullName evidence="3">Extracellular solute-binding protein</fullName>
    </recommendedName>
</protein>